<protein>
    <recommendedName>
        <fullName evidence="4">PepSY domain-containing protein</fullName>
    </recommendedName>
</protein>
<feature type="compositionally biased region" description="Polar residues" evidence="1">
    <location>
        <begin position="52"/>
        <end position="67"/>
    </location>
</feature>
<proteinExistence type="predicted"/>
<evidence type="ECO:0000313" key="3">
    <source>
        <dbReference type="Proteomes" id="UP001501736"/>
    </source>
</evidence>
<evidence type="ECO:0000313" key="2">
    <source>
        <dbReference type="EMBL" id="GAA3280640.1"/>
    </source>
</evidence>
<evidence type="ECO:0000256" key="1">
    <source>
        <dbReference type="SAM" id="MobiDB-lite"/>
    </source>
</evidence>
<dbReference type="EMBL" id="BAAAYG010000002">
    <property type="protein sequence ID" value="GAA3280640.1"/>
    <property type="molecule type" value="Genomic_DNA"/>
</dbReference>
<feature type="region of interest" description="Disordered" evidence="1">
    <location>
        <begin position="32"/>
        <end position="74"/>
    </location>
</feature>
<sequence>MSSLPGQTGAMTSTSSSATVVAVMMSAALLSGCGIPDGPQGGAESAEASGSLPPSNEPSAENPTSTADVDAGQDVALSAVSTAIGDGEAEPVAFSKSVEGATGMSVDLLAGDGTLQHVTTVHDGSERVEAEDQGQAEDQLQQLAEAAEVPMLRAMDIALTESPGVLLSAELQDRKGDLVVWVVTLEGATSDNRVVVDASNGAVVPEGQEARETATESPTDASEDDS</sequence>
<feature type="region of interest" description="Disordered" evidence="1">
    <location>
        <begin position="199"/>
        <end position="226"/>
    </location>
</feature>
<keyword evidence="3" id="KW-1185">Reference proteome</keyword>
<dbReference type="Gene3D" id="3.10.450.40">
    <property type="match status" value="1"/>
</dbReference>
<reference evidence="3" key="1">
    <citation type="journal article" date="2019" name="Int. J. Syst. Evol. Microbiol.">
        <title>The Global Catalogue of Microorganisms (GCM) 10K type strain sequencing project: providing services to taxonomists for standard genome sequencing and annotation.</title>
        <authorList>
            <consortium name="The Broad Institute Genomics Platform"/>
            <consortium name="The Broad Institute Genome Sequencing Center for Infectious Disease"/>
            <person name="Wu L."/>
            <person name="Ma J."/>
        </authorList>
    </citation>
    <scope>NUCLEOTIDE SEQUENCE [LARGE SCALE GENOMIC DNA]</scope>
    <source>
        <strain evidence="3">JCM 11483</strain>
    </source>
</reference>
<dbReference type="Proteomes" id="UP001501736">
    <property type="component" value="Unassembled WGS sequence"/>
</dbReference>
<accession>A0ABP6R8Q4</accession>
<gene>
    <name evidence="2" type="ORF">GCM10020260_05160</name>
</gene>
<comment type="caution">
    <text evidence="2">The sequence shown here is derived from an EMBL/GenBank/DDBJ whole genome shotgun (WGS) entry which is preliminary data.</text>
</comment>
<name>A0ABP6R8Q4_9MICC</name>
<evidence type="ECO:0008006" key="4">
    <source>
        <dbReference type="Google" id="ProtNLM"/>
    </source>
</evidence>
<organism evidence="2 3">
    <name type="scientific">Nesterenkonia halobia</name>
    <dbReference type="NCBI Taxonomy" id="37922"/>
    <lineage>
        <taxon>Bacteria</taxon>
        <taxon>Bacillati</taxon>
        <taxon>Actinomycetota</taxon>
        <taxon>Actinomycetes</taxon>
        <taxon>Micrococcales</taxon>
        <taxon>Micrococcaceae</taxon>
        <taxon>Nesterenkonia</taxon>
    </lineage>
</organism>